<comment type="function">
    <text evidence="11">Mitochondrial intermembrane chaperone that participates in the import and insertion of some multi-pass transmembrane proteins into the mitochondrial inner membrane. Also required for the transfer of beta-barrel precursors from the TOM complex to the sorting and assembly machinery (SAM complex) of the outer membrane. Acts as a chaperone-like protein that protects the hydrophobic precursors from aggregation and guide them through the mitochondrial intermembrane space.</text>
</comment>
<dbReference type="EMBL" id="CP014242">
    <property type="protein sequence ID" value="AMD18740.1"/>
    <property type="molecule type" value="Genomic_DNA"/>
</dbReference>
<dbReference type="PANTHER" id="PTHR11038:SF18">
    <property type="entry name" value="MITOCHONDRIAL IMPORT INNER MEMBRANE TRANSLOCASE SUBUNIT TIM12"/>
    <property type="match status" value="1"/>
</dbReference>
<evidence type="ECO:0000256" key="2">
    <source>
        <dbReference type="ARBA" id="ARBA00022448"/>
    </source>
</evidence>
<evidence type="ECO:0000256" key="1">
    <source>
        <dbReference type="ARBA" id="ARBA00006720"/>
    </source>
</evidence>
<dbReference type="OrthoDB" id="274922at2759"/>
<dbReference type="STRING" id="45286.A0A109UWC4"/>
<reference evidence="13 14" key="1">
    <citation type="submission" date="2016-01" db="EMBL/GenBank/DDBJ databases">
        <title>Genome sequence of the yeast Holleya sinecauda.</title>
        <authorList>
            <person name="Dietrich F.S."/>
        </authorList>
    </citation>
    <scope>NUCLEOTIDE SEQUENCE [LARGE SCALE GENOMIC DNA]</scope>
    <source>
        <strain evidence="13 14">ATCC 58844</strain>
    </source>
</reference>
<evidence type="ECO:0000256" key="9">
    <source>
        <dbReference type="ARBA" id="ARBA00023136"/>
    </source>
</evidence>
<organism evidence="13 14">
    <name type="scientific">Eremothecium sinecaudum</name>
    <dbReference type="NCBI Taxonomy" id="45286"/>
    <lineage>
        <taxon>Eukaryota</taxon>
        <taxon>Fungi</taxon>
        <taxon>Dikarya</taxon>
        <taxon>Ascomycota</taxon>
        <taxon>Saccharomycotina</taxon>
        <taxon>Saccharomycetes</taxon>
        <taxon>Saccharomycetales</taxon>
        <taxon>Saccharomycetaceae</taxon>
        <taxon>Eremothecium</taxon>
    </lineage>
</organism>
<evidence type="ECO:0000256" key="5">
    <source>
        <dbReference type="ARBA" id="ARBA00022833"/>
    </source>
</evidence>
<dbReference type="GeneID" id="28721900"/>
<comment type="similarity">
    <text evidence="1 11">Belongs to the small Tim family.</text>
</comment>
<dbReference type="PANTHER" id="PTHR11038">
    <property type="entry name" value="MITOCHONDRIAL IMPORT INNER MEMBRANE TRANSLOCASE SUBUNIT TIM10"/>
    <property type="match status" value="1"/>
</dbReference>
<dbReference type="InterPro" id="IPR035427">
    <property type="entry name" value="Tim10-like_dom_sf"/>
</dbReference>
<gene>
    <name evidence="13" type="ORF">AW171_hschr2256</name>
</gene>
<dbReference type="SUPFAM" id="SSF144122">
    <property type="entry name" value="Tim10-like"/>
    <property type="match status" value="1"/>
</dbReference>
<keyword evidence="5" id="KW-0862">Zinc</keyword>
<comment type="subunit">
    <text evidence="11">Heterohexamer.</text>
</comment>
<evidence type="ECO:0000313" key="14">
    <source>
        <dbReference type="Proteomes" id="UP000243052"/>
    </source>
</evidence>
<sequence length="104" mass="11887">MSLFLNPYSSQEVDQNKINVAEIQFDAMAVAFNAMLSSCREKCIPHDHYGEGELTKGEMTCVDRCISKAHDANRTIGTYVQRTGFDPARYLPHYNKLMKSRDHE</sequence>
<keyword evidence="7 11" id="KW-0811">Translocation</keyword>
<keyword evidence="4 11" id="KW-0999">Mitochondrion inner membrane</keyword>
<protein>
    <recommendedName>
        <fullName evidence="11">Mitochondrial import inner membrane translocase subunit</fullName>
    </recommendedName>
</protein>
<dbReference type="Gene3D" id="1.10.287.810">
    <property type="entry name" value="Mitochondrial import inner membrane translocase subunit tim13 like domains"/>
    <property type="match status" value="1"/>
</dbReference>
<dbReference type="RefSeq" id="XP_017985736.1">
    <property type="nucleotide sequence ID" value="XM_018130168.1"/>
</dbReference>
<evidence type="ECO:0000256" key="8">
    <source>
        <dbReference type="ARBA" id="ARBA00023128"/>
    </source>
</evidence>
<comment type="subcellular location">
    <subcellularLocation>
        <location evidence="11">Mitochondrion inner membrane</location>
        <topology evidence="11">Peripheral membrane protein</topology>
        <orientation evidence="11">Intermembrane side</orientation>
    </subcellularLocation>
</comment>
<evidence type="ECO:0000256" key="4">
    <source>
        <dbReference type="ARBA" id="ARBA00022792"/>
    </source>
</evidence>
<keyword evidence="8 11" id="KW-0496">Mitochondrion</keyword>
<keyword evidence="14" id="KW-1185">Reference proteome</keyword>
<evidence type="ECO:0000256" key="3">
    <source>
        <dbReference type="ARBA" id="ARBA00022723"/>
    </source>
</evidence>
<evidence type="ECO:0000256" key="7">
    <source>
        <dbReference type="ARBA" id="ARBA00023010"/>
    </source>
</evidence>
<evidence type="ECO:0000256" key="11">
    <source>
        <dbReference type="RuleBase" id="RU367043"/>
    </source>
</evidence>
<accession>A0A109UWC4</accession>
<feature type="domain" description="Tim10-like" evidence="12">
    <location>
        <begin position="20"/>
        <end position="81"/>
    </location>
</feature>
<name>A0A109UWC4_9SACH</name>
<evidence type="ECO:0000256" key="10">
    <source>
        <dbReference type="ARBA" id="ARBA00023157"/>
    </source>
</evidence>
<keyword evidence="10 11" id="KW-1015">Disulfide bond</keyword>
<dbReference type="GO" id="GO:0046872">
    <property type="term" value="F:metal ion binding"/>
    <property type="evidence" value="ECO:0007669"/>
    <property type="project" value="UniProtKB-KW"/>
</dbReference>
<dbReference type="GO" id="GO:0015031">
    <property type="term" value="P:protein transport"/>
    <property type="evidence" value="ECO:0007669"/>
    <property type="project" value="UniProtKB-KW"/>
</dbReference>
<dbReference type="AlphaFoldDB" id="A0A109UWC4"/>
<proteinExistence type="inferred from homology"/>
<evidence type="ECO:0000259" key="12">
    <source>
        <dbReference type="Pfam" id="PF02953"/>
    </source>
</evidence>
<keyword evidence="9" id="KW-0472">Membrane</keyword>
<evidence type="ECO:0000256" key="6">
    <source>
        <dbReference type="ARBA" id="ARBA00022927"/>
    </source>
</evidence>
<dbReference type="Pfam" id="PF02953">
    <property type="entry name" value="zf-Tim10_DDP"/>
    <property type="match status" value="1"/>
</dbReference>
<dbReference type="GO" id="GO:0045039">
    <property type="term" value="P:protein insertion into mitochondrial inner membrane"/>
    <property type="evidence" value="ECO:0007669"/>
    <property type="project" value="UniProtKB-ARBA"/>
</dbReference>
<keyword evidence="2 11" id="KW-0813">Transport</keyword>
<comment type="domain">
    <text evidence="11">The twin CX3C motif contains 4 conserved Cys residues that form 2 disulfide bonds in the mitochondrial intermembrane space.</text>
</comment>
<keyword evidence="11" id="KW-0143">Chaperone</keyword>
<evidence type="ECO:0000313" key="13">
    <source>
        <dbReference type="EMBL" id="AMD18740.1"/>
    </source>
</evidence>
<dbReference type="Proteomes" id="UP000243052">
    <property type="component" value="Chromosome ii"/>
</dbReference>
<dbReference type="InterPro" id="IPR004217">
    <property type="entry name" value="Tim10-like"/>
</dbReference>
<keyword evidence="6 11" id="KW-0653">Protein transport</keyword>
<dbReference type="GO" id="GO:0005743">
    <property type="term" value="C:mitochondrial inner membrane"/>
    <property type="evidence" value="ECO:0007669"/>
    <property type="project" value="UniProtKB-SubCell"/>
</dbReference>
<keyword evidence="3" id="KW-0479">Metal-binding</keyword>